<dbReference type="Proteomes" id="UP000325182">
    <property type="component" value="Unassembled WGS sequence"/>
</dbReference>
<evidence type="ECO:0000256" key="3">
    <source>
        <dbReference type="ARBA" id="ARBA00022448"/>
    </source>
</evidence>
<feature type="transmembrane region" description="Helical" evidence="11">
    <location>
        <begin position="114"/>
        <end position="134"/>
    </location>
</feature>
<evidence type="ECO:0000256" key="6">
    <source>
        <dbReference type="ARBA" id="ARBA00022692"/>
    </source>
</evidence>
<keyword evidence="6 11" id="KW-0812">Transmembrane</keyword>
<evidence type="ECO:0000256" key="7">
    <source>
        <dbReference type="ARBA" id="ARBA00022989"/>
    </source>
</evidence>
<feature type="transmembrane region" description="Helical" evidence="11">
    <location>
        <begin position="243"/>
        <end position="274"/>
    </location>
</feature>
<evidence type="ECO:0000256" key="9">
    <source>
        <dbReference type="ARBA" id="ARBA00025439"/>
    </source>
</evidence>
<feature type="transmembrane region" description="Helical" evidence="11">
    <location>
        <begin position="64"/>
        <end position="81"/>
    </location>
</feature>
<reference evidence="12 13" key="1">
    <citation type="submission" date="2019-08" db="EMBL/GenBank/DDBJ databases">
        <title>Bacillus genomes from the desert of Cuatro Cienegas, Coahuila.</title>
        <authorList>
            <person name="Olmedo-Alvarez G."/>
        </authorList>
    </citation>
    <scope>NUCLEOTIDE SEQUENCE [LARGE SCALE GENOMIC DNA]</scope>
    <source>
        <strain evidence="12 13">CH128b_4D</strain>
    </source>
</reference>
<sequence length="338" mass="36008">MIRFLKTRELSIVLLMVAYILLVGAVNPDFLAGDSLSLLVKASVILIVMAIGQSFVLLTSNIDVSVGSIMGFSAAICGTLLTSGLSPWLMVPIVLIVGGAIGFLNGIGVSFFRIPSIIMTLGMLGVVRGSMLLYTEGMWIEDIPNYFKKLSSLKMAGITLPVWIAIVLLVATHLLLKKTKIGQYFYAVGDNVEGARLVGIPVRKMTLAAFIVSGMSASIAGMFFVMNIGFVPNQTGSGMELQVIAAAVLGGVSLSGGLGSVLGAGVGAVFFTIINNSLIFLKIPSYYNSAISGLLLLLIVVGDSKLQKYLREKTYKQREIQLMKLQSRQGGVEDVTKT</sequence>
<comment type="function">
    <text evidence="9">Part of the ABC transporter complex LsrABCD involved in autoinducer 2 (AI-2) import. Probably responsible for the translocation of the substrate across the membrane.</text>
</comment>
<dbReference type="PANTHER" id="PTHR32196:SF29">
    <property type="entry name" value="AUTOINDUCER 2 IMPORT SYSTEM PERMEASE PROTEIN LSRC"/>
    <property type="match status" value="1"/>
</dbReference>
<evidence type="ECO:0000256" key="11">
    <source>
        <dbReference type="SAM" id="Phobius"/>
    </source>
</evidence>
<keyword evidence="8 11" id="KW-0472">Membrane</keyword>
<dbReference type="AlphaFoldDB" id="A0A5D4MJU2"/>
<keyword evidence="7 11" id="KW-1133">Transmembrane helix</keyword>
<dbReference type="GO" id="GO:0005886">
    <property type="term" value="C:plasma membrane"/>
    <property type="evidence" value="ECO:0007669"/>
    <property type="project" value="UniProtKB-SubCell"/>
</dbReference>
<evidence type="ECO:0000256" key="10">
    <source>
        <dbReference type="ARBA" id="ARBA00039382"/>
    </source>
</evidence>
<evidence type="ECO:0000256" key="5">
    <source>
        <dbReference type="ARBA" id="ARBA00022519"/>
    </source>
</evidence>
<organism evidence="12 13">
    <name type="scientific">Rossellomorea vietnamensis</name>
    <dbReference type="NCBI Taxonomy" id="218284"/>
    <lineage>
        <taxon>Bacteria</taxon>
        <taxon>Bacillati</taxon>
        <taxon>Bacillota</taxon>
        <taxon>Bacilli</taxon>
        <taxon>Bacillales</taxon>
        <taxon>Bacillaceae</taxon>
        <taxon>Rossellomorea</taxon>
    </lineage>
</organism>
<keyword evidence="4" id="KW-1003">Cell membrane</keyword>
<dbReference type="EMBL" id="VTEG01000001">
    <property type="protein sequence ID" value="TYS01256.1"/>
    <property type="molecule type" value="Genomic_DNA"/>
</dbReference>
<keyword evidence="3" id="KW-0813">Transport</keyword>
<dbReference type="Pfam" id="PF02653">
    <property type="entry name" value="BPD_transp_2"/>
    <property type="match status" value="1"/>
</dbReference>
<comment type="subunit">
    <text evidence="2">The complex is composed of two ATP-binding proteins (LsrA), two transmembrane proteins (LsrC and LsrD) and a solute-binding protein (LsrB).</text>
</comment>
<feature type="transmembrane region" description="Helical" evidence="11">
    <location>
        <begin position="207"/>
        <end position="231"/>
    </location>
</feature>
<evidence type="ECO:0000313" key="12">
    <source>
        <dbReference type="EMBL" id="TYS01256.1"/>
    </source>
</evidence>
<name>A0A5D4MJU2_9BACI</name>
<evidence type="ECO:0000313" key="13">
    <source>
        <dbReference type="Proteomes" id="UP000325182"/>
    </source>
</evidence>
<protein>
    <recommendedName>
        <fullName evidence="10">Autoinducer 2 import system permease protein LsrC</fullName>
    </recommendedName>
</protein>
<feature type="transmembrane region" description="Helical" evidence="11">
    <location>
        <begin position="286"/>
        <end position="306"/>
    </location>
</feature>
<dbReference type="RefSeq" id="WP_148952615.1">
    <property type="nucleotide sequence ID" value="NZ_VTEG01000001.1"/>
</dbReference>
<dbReference type="InterPro" id="IPR001851">
    <property type="entry name" value="ABC_transp_permease"/>
</dbReference>
<accession>A0A5D4MJU2</accession>
<comment type="caution">
    <text evidence="12">The sequence shown here is derived from an EMBL/GenBank/DDBJ whole genome shotgun (WGS) entry which is preliminary data.</text>
</comment>
<comment type="subcellular location">
    <subcellularLocation>
        <location evidence="1">Cell membrane</location>
        <topology evidence="1">Multi-pass membrane protein</topology>
    </subcellularLocation>
</comment>
<feature type="transmembrane region" description="Helical" evidence="11">
    <location>
        <begin position="155"/>
        <end position="176"/>
    </location>
</feature>
<evidence type="ECO:0000256" key="1">
    <source>
        <dbReference type="ARBA" id="ARBA00004651"/>
    </source>
</evidence>
<evidence type="ECO:0000256" key="4">
    <source>
        <dbReference type="ARBA" id="ARBA00022475"/>
    </source>
</evidence>
<dbReference type="CDD" id="cd06579">
    <property type="entry name" value="TM_PBP1_transp_AraH_like"/>
    <property type="match status" value="1"/>
</dbReference>
<gene>
    <name evidence="12" type="ORF">FZC84_00920</name>
</gene>
<feature type="transmembrane region" description="Helical" evidence="11">
    <location>
        <begin position="88"/>
        <end position="108"/>
    </location>
</feature>
<dbReference type="GO" id="GO:0022857">
    <property type="term" value="F:transmembrane transporter activity"/>
    <property type="evidence" value="ECO:0007669"/>
    <property type="project" value="InterPro"/>
</dbReference>
<evidence type="ECO:0000256" key="2">
    <source>
        <dbReference type="ARBA" id="ARBA00011262"/>
    </source>
</evidence>
<dbReference type="PANTHER" id="PTHR32196">
    <property type="entry name" value="ABC TRANSPORTER PERMEASE PROTEIN YPHD-RELATED-RELATED"/>
    <property type="match status" value="1"/>
</dbReference>
<feature type="transmembrane region" description="Helical" evidence="11">
    <location>
        <begin position="38"/>
        <end position="58"/>
    </location>
</feature>
<feature type="transmembrane region" description="Helical" evidence="11">
    <location>
        <begin position="12"/>
        <end position="31"/>
    </location>
</feature>
<evidence type="ECO:0000256" key="8">
    <source>
        <dbReference type="ARBA" id="ARBA00023136"/>
    </source>
</evidence>
<keyword evidence="5" id="KW-0997">Cell inner membrane</keyword>
<proteinExistence type="predicted"/>